<keyword evidence="1" id="KW-0812">Transmembrane</keyword>
<keyword evidence="3" id="KW-1185">Reference proteome</keyword>
<sequence>MARCSNCHNKWRMKDVWLLGFSKKGKVCPYCKTRQFASFKDRGFLLGLGYLSGTIGIILIIFFPFIIQLSNQDETIY</sequence>
<gene>
    <name evidence="2" type="ORF">CYL18_06860</name>
</gene>
<dbReference type="EMBL" id="PKOZ01000003">
    <property type="protein sequence ID" value="PQD95609.1"/>
    <property type="molecule type" value="Genomic_DNA"/>
</dbReference>
<dbReference type="AlphaFoldDB" id="A0A2S7N0R4"/>
<keyword evidence="1" id="KW-1133">Transmembrane helix</keyword>
<organism evidence="2 3">
    <name type="scientific">Pradoshia eiseniae</name>
    <dbReference type="NCBI Taxonomy" id="2064768"/>
    <lineage>
        <taxon>Bacteria</taxon>
        <taxon>Bacillati</taxon>
        <taxon>Bacillota</taxon>
        <taxon>Bacilli</taxon>
        <taxon>Bacillales</taxon>
        <taxon>Bacillaceae</taxon>
        <taxon>Pradoshia</taxon>
    </lineage>
</organism>
<dbReference type="Proteomes" id="UP000239663">
    <property type="component" value="Unassembled WGS sequence"/>
</dbReference>
<protein>
    <recommendedName>
        <fullName evidence="4">CXXC-20-CXXC protein</fullName>
    </recommendedName>
</protein>
<accession>A0A2S7N0R4</accession>
<keyword evidence="1" id="KW-0472">Membrane</keyword>
<proteinExistence type="predicted"/>
<evidence type="ECO:0000256" key="1">
    <source>
        <dbReference type="SAM" id="Phobius"/>
    </source>
</evidence>
<dbReference type="OrthoDB" id="2418141at2"/>
<dbReference type="RefSeq" id="WP_104848756.1">
    <property type="nucleotide sequence ID" value="NZ_PKOZ01000003.1"/>
</dbReference>
<reference evidence="2 3" key="1">
    <citation type="submission" date="2017-12" db="EMBL/GenBank/DDBJ databases">
        <title>Taxonomic description and draft genome of Pradoshia cofamensis Gen. nov., sp. nov., a thermotolerant bacillale isolated from anterior gut of earthworm Eisenia fetida.</title>
        <authorList>
            <person name="Saha T."/>
            <person name="Chakraborty R."/>
        </authorList>
    </citation>
    <scope>NUCLEOTIDE SEQUENCE [LARGE SCALE GENOMIC DNA]</scope>
    <source>
        <strain evidence="2 3">EAG3</strain>
    </source>
</reference>
<name>A0A2S7N0R4_9BACI</name>
<feature type="transmembrane region" description="Helical" evidence="1">
    <location>
        <begin position="44"/>
        <end position="67"/>
    </location>
</feature>
<comment type="caution">
    <text evidence="2">The sequence shown here is derived from an EMBL/GenBank/DDBJ whole genome shotgun (WGS) entry which is preliminary data.</text>
</comment>
<evidence type="ECO:0000313" key="3">
    <source>
        <dbReference type="Proteomes" id="UP000239663"/>
    </source>
</evidence>
<evidence type="ECO:0000313" key="2">
    <source>
        <dbReference type="EMBL" id="PQD95609.1"/>
    </source>
</evidence>
<evidence type="ECO:0008006" key="4">
    <source>
        <dbReference type="Google" id="ProtNLM"/>
    </source>
</evidence>